<gene>
    <name evidence="1" type="ORF">NATSA_06975</name>
</gene>
<dbReference type="RefSeq" id="WP_210511300.1">
    <property type="nucleotide sequence ID" value="NZ_JAFIDN010000004.1"/>
</dbReference>
<proteinExistence type="predicted"/>
<dbReference type="AlphaFoldDB" id="A0A8J7UWM6"/>
<name>A0A8J7UWM6_9BACT</name>
<protein>
    <submittedName>
        <fullName evidence="1">DUF494 family protein</fullName>
    </submittedName>
</protein>
<accession>A0A8J7UWM6</accession>
<dbReference type="InterPro" id="IPR007456">
    <property type="entry name" value="Smg"/>
</dbReference>
<reference evidence="1" key="1">
    <citation type="submission" date="2021-02" db="EMBL/GenBank/DDBJ databases">
        <title>Natronogracilivirga saccharolytica gen. nov. sp. nov. a new anaerobic, haloalkiliphilic carbohydrate-fermenting bacterium from soda lake and proposing of Cyclonatronumiaceae fam. nov. in the phylum Balneolaeota.</title>
        <authorList>
            <person name="Zhilina T.N."/>
            <person name="Sorokin D.Y."/>
            <person name="Zavarzina D.G."/>
            <person name="Toshchakov S.V."/>
            <person name="Kublanov I.V."/>
        </authorList>
    </citation>
    <scope>NUCLEOTIDE SEQUENCE</scope>
    <source>
        <strain evidence="1">Z-1702</strain>
    </source>
</reference>
<keyword evidence="2" id="KW-1185">Reference proteome</keyword>
<dbReference type="Proteomes" id="UP000673975">
    <property type="component" value="Unassembled WGS sequence"/>
</dbReference>
<comment type="caution">
    <text evidence="1">The sequence shown here is derived from an EMBL/GenBank/DDBJ whole genome shotgun (WGS) entry which is preliminary data.</text>
</comment>
<sequence>MQKNIVDLIIYMVKRMHIGARLKDLKLESIRGYNKSEISAAYSWLVHKQESGELNSPESGLSYIPSPRTLFPSERSVISPEAYGYMLELYYLGILNASRFENVIEYAIMSTDGDKVDVQDVKEWIANIIFENELSGRDQSLFLKGNETIN</sequence>
<evidence type="ECO:0000313" key="2">
    <source>
        <dbReference type="Proteomes" id="UP000673975"/>
    </source>
</evidence>
<dbReference type="Pfam" id="PF04361">
    <property type="entry name" value="DUF494"/>
    <property type="match status" value="1"/>
</dbReference>
<dbReference type="EMBL" id="JAFIDN010000004">
    <property type="protein sequence ID" value="MBP3192399.1"/>
    <property type="molecule type" value="Genomic_DNA"/>
</dbReference>
<evidence type="ECO:0000313" key="1">
    <source>
        <dbReference type="EMBL" id="MBP3192399.1"/>
    </source>
</evidence>
<organism evidence="1 2">
    <name type="scientific">Natronogracilivirga saccharolytica</name>
    <dbReference type="NCBI Taxonomy" id="2812953"/>
    <lineage>
        <taxon>Bacteria</taxon>
        <taxon>Pseudomonadati</taxon>
        <taxon>Balneolota</taxon>
        <taxon>Balneolia</taxon>
        <taxon>Balneolales</taxon>
        <taxon>Cyclonatronaceae</taxon>
        <taxon>Natronogracilivirga</taxon>
    </lineage>
</organism>